<feature type="region of interest" description="Disordered" evidence="1">
    <location>
        <begin position="294"/>
        <end position="327"/>
    </location>
</feature>
<dbReference type="EMBL" id="CAMXCT020001487">
    <property type="protein sequence ID" value="CAL1143905.1"/>
    <property type="molecule type" value="Genomic_DNA"/>
</dbReference>
<feature type="compositionally biased region" description="Polar residues" evidence="1">
    <location>
        <begin position="316"/>
        <end position="326"/>
    </location>
</feature>
<evidence type="ECO:0000256" key="1">
    <source>
        <dbReference type="SAM" id="MobiDB-lite"/>
    </source>
</evidence>
<evidence type="ECO:0000313" key="3">
    <source>
        <dbReference type="EMBL" id="CAL1143905.1"/>
    </source>
</evidence>
<proteinExistence type="predicted"/>
<feature type="non-terminal residue" evidence="2">
    <location>
        <position position="1"/>
    </location>
</feature>
<dbReference type="AlphaFoldDB" id="A0A9P1FXP3"/>
<reference evidence="2" key="1">
    <citation type="submission" date="2022-10" db="EMBL/GenBank/DDBJ databases">
        <authorList>
            <person name="Chen Y."/>
            <person name="Dougan E. K."/>
            <person name="Chan C."/>
            <person name="Rhodes N."/>
            <person name="Thang M."/>
        </authorList>
    </citation>
    <scope>NUCLEOTIDE SEQUENCE</scope>
</reference>
<feature type="compositionally biased region" description="Basic residues" evidence="1">
    <location>
        <begin position="72"/>
        <end position="90"/>
    </location>
</feature>
<keyword evidence="4" id="KW-1185">Reference proteome</keyword>
<evidence type="ECO:0000313" key="2">
    <source>
        <dbReference type="EMBL" id="CAI3990530.1"/>
    </source>
</evidence>
<dbReference type="EMBL" id="CAMXCT030001487">
    <property type="protein sequence ID" value="CAL4777842.1"/>
    <property type="molecule type" value="Genomic_DNA"/>
</dbReference>
<feature type="region of interest" description="Disordered" evidence="1">
    <location>
        <begin position="679"/>
        <end position="706"/>
    </location>
</feature>
<reference evidence="3" key="2">
    <citation type="submission" date="2024-04" db="EMBL/GenBank/DDBJ databases">
        <authorList>
            <person name="Chen Y."/>
            <person name="Shah S."/>
            <person name="Dougan E. K."/>
            <person name="Thang M."/>
            <person name="Chan C."/>
        </authorList>
    </citation>
    <scope>NUCLEOTIDE SEQUENCE [LARGE SCALE GENOMIC DNA]</scope>
</reference>
<dbReference type="EMBL" id="CAMXCT010001487">
    <property type="protein sequence ID" value="CAI3990530.1"/>
    <property type="molecule type" value="Genomic_DNA"/>
</dbReference>
<feature type="region of interest" description="Disordered" evidence="1">
    <location>
        <begin position="17"/>
        <end position="126"/>
    </location>
</feature>
<protein>
    <submittedName>
        <fullName evidence="2">Uncharacterized protein</fullName>
    </submittedName>
</protein>
<name>A0A9P1FXP3_9DINO</name>
<sequence length="973" mass="104622">QKRINGKVLKLKLTVPKSSKPAAQHGIDAALDLQSEDRTAAPAPSTATVDTAQPPVSMPDQKEDPFPWLWKGKAKGKAKGKGKKGKHMKGHSQSAIPESQAEESAHGSPPNNQCQEPSASSMKQETCGNAAGPGVCGHRGGAWRLLCTLRVLLEVGLLTPTLFASLAVHWLPFLIKRVAAKVDKINRMAAEGLDPTLEKMLKIIQEQAAATPGLEQHSTALAQALSANTGERHLGEALLELLQALNGLDVEVQTQFCESLASALLPCLEEPHCWWKTWKGKGCGKGKKGKHMWKGCHFPDPSQAEPAAAEEPEGPDSSQDGANSTCPRACRAGQRRAPWRLLCTLRVLREVGLLTPTLFASLAVHWLPFLIKRVAAKVDKINRMAAEGLDPTLEKMLKIIQEQAAATPGLEQHSTALAQALSANTGERHLGEALLELLQALNGLDVEVQTQFCESLASALLPCLEDTCPDGFGPGVWGVGDHRGAPWRLLCTLNVLPEVGLLTPALFATLAEHWLPFLINGAAAKLDEINQLARDGLDAAIEKVLNLIQEQAATTPGLEQSSTILAEALGADHGERRLGEALLELLLALNGLSFEVKTQFCQSLVSALLPCLEDLSLCSKGKGGGKGKKGKGKCKHMWKGCRFHAPTQSQEEPATAAPAATEQLEVPNLTVEVEEGTTTCQPEKAAEPATAVPTNEPDVPSPNVEAEDTWPNGTGAEWWAGFHGGHGGHGGHGPRKLLSTLSTLRDVGLLMPAMFASLVVHWLPFLTHFVEGKVDKINRMGAEGLDPTIQKMLQIIQEQAAATAGLEQHSALIAEALSGDNGQRRLGEAALEMLRTLSALDIEVQTRFLESVASALLPCLEDLQTQPTWPTWQTWPAWPTWPTWPMWKGKGKGKGKKGKQMWKGCHAHHAHHPHHAHAGSQAAEPAPPAPSDDEFEKKVATLLELQIATEEVIRDLLMAHNGDVTQVTELLTS</sequence>
<accession>A0A9P1FXP3</accession>
<feature type="region of interest" description="Disordered" evidence="1">
    <location>
        <begin position="889"/>
        <end position="934"/>
    </location>
</feature>
<evidence type="ECO:0000313" key="4">
    <source>
        <dbReference type="Proteomes" id="UP001152797"/>
    </source>
</evidence>
<dbReference type="Proteomes" id="UP001152797">
    <property type="component" value="Unassembled WGS sequence"/>
</dbReference>
<comment type="caution">
    <text evidence="2">The sequence shown here is derived from an EMBL/GenBank/DDBJ whole genome shotgun (WGS) entry which is preliminary data.</text>
</comment>
<feature type="compositionally biased region" description="Polar residues" evidence="1">
    <location>
        <begin position="109"/>
        <end position="126"/>
    </location>
</feature>
<gene>
    <name evidence="2" type="ORF">C1SCF055_LOCUS17510</name>
</gene>
<organism evidence="2">
    <name type="scientific">Cladocopium goreaui</name>
    <dbReference type="NCBI Taxonomy" id="2562237"/>
    <lineage>
        <taxon>Eukaryota</taxon>
        <taxon>Sar</taxon>
        <taxon>Alveolata</taxon>
        <taxon>Dinophyceae</taxon>
        <taxon>Suessiales</taxon>
        <taxon>Symbiodiniaceae</taxon>
        <taxon>Cladocopium</taxon>
    </lineage>
</organism>
<feature type="compositionally biased region" description="Basic residues" evidence="1">
    <location>
        <begin position="889"/>
        <end position="917"/>
    </location>
</feature>